<dbReference type="PANTHER" id="PTHR47550:SF1">
    <property type="entry name" value="DUAL SPECIFICITY PROTEIN PHOSPHATASE PPS1"/>
    <property type="match status" value="1"/>
</dbReference>
<feature type="compositionally biased region" description="Polar residues" evidence="1">
    <location>
        <begin position="544"/>
        <end position="553"/>
    </location>
</feature>
<dbReference type="InterPro" id="IPR029021">
    <property type="entry name" value="Prot-tyrosine_phosphatase-like"/>
</dbReference>
<feature type="compositionally biased region" description="Polar residues" evidence="1">
    <location>
        <begin position="139"/>
        <end position="151"/>
    </location>
</feature>
<accession>F2EGW5</accession>
<evidence type="ECO:0000313" key="2">
    <source>
        <dbReference type="EMBL" id="BAK06587.1"/>
    </source>
</evidence>
<feature type="compositionally biased region" description="Acidic residues" evidence="1">
    <location>
        <begin position="44"/>
        <end position="54"/>
    </location>
</feature>
<dbReference type="PANTHER" id="PTHR47550">
    <property type="entry name" value="DUAL SPECIFICITY PROTEIN PHOSPHATASE PPS1"/>
    <property type="match status" value="1"/>
</dbReference>
<feature type="region of interest" description="Disordered" evidence="1">
    <location>
        <begin position="39"/>
        <end position="116"/>
    </location>
</feature>
<sequence>MAFPLFRPHRASFSESIVVCDTPMTSSLTGRKRTNQAAGLGDVSVEDDDDDAGDDGAAYKAGMMKKSVCEKAAEGDEFRESRRISSTGRRRSSAKGARKEGESPTASSTPPKGHTIAELDVENNPCVSVQIKESGVAPQESSATTLHTSELGSPPDEPTSPPLETSSSDRTVHPSVDMQGAEEIPATASINGKVGEETDDPSNKGGSSPESELESEKVWGMSDWAAELDEVVPGVKVTSIHDAVKVLLDYHQMDTPTSVLFPWLHGIGDGPLGANGPLEQFFGNPSLTPPRYRGLCVLKAPPVTTASEHSPSVESMQPLRSSSSGSKSDNESWEGRGTASNSVGPTNTASAYTPRDRAASTSTYLSTMSSATWASTDSSEPSLYSIASSPQSVTTIGTDCGGKILENSVIPVDSMSVEEDIDRNEGNAAGQPVEVAMHPTCSKRTLGIEILSRDGTSFGNGTTLAALQTSMASNDVEMDPDVDMEGEVELQIPPSVSHDSLSVTGTATPQTSPPPTPQAPLSAHPTEENSILRTASSKGRVRSASPTPMNNASPKCLSELLIRADTDRNGHPGSGDSAVEHVEWAHNVHDADLSRDPQTAESQSATWHNRSMLVNAIKTDDILDLDVNAAQGVFKKPDLGGEVSLRNLRIQEIKYGSIADLLLYSEDGLSADSAHDLRDPLICTAFSIARAQARLYQERLVSFYSDLHHPPASPFCQPSDDFQCTEELSARGIHPPPNDNENGHMIQDLPDEVEGQAYFKDDLLLQLRDREQWQNDHLRERPIMYNVVVIKESFAEIQRLCPELVGIDANGVTQPSRDLWLKEAEESIRLAGASELGENIWLGNGWDDPFRYSGRIRNPLNVDLVIEAHDLADIPTETTAYTLKQVLTRRVKPKRSLRHPIAPSRSQHLPPDDEPIYLEIASSSRARQCMQTSHDVLANRLIVLADAIYALTNPRGTKANPVRTLVFCDDGYTETSVFALTYLMVSRKLSLKEAYLHLQLTCKRSFFVYQFDVPFLSVIERKLAARNSAFKNSAGVRPSSPLSKWKTFGLSSGKTASMEKKSDIHHSEASVANPVESWINSDRFDGSLPSRILHHVYLGNIAHAMNSEMLRDLGITHVVSVGETLSAEGTIVQGHYVSVSGLSAHVGEVHDSLGDTPIKV</sequence>
<feature type="compositionally biased region" description="Polar residues" evidence="1">
    <location>
        <begin position="304"/>
        <end position="320"/>
    </location>
</feature>
<feature type="compositionally biased region" description="Polar residues" evidence="1">
    <location>
        <begin position="338"/>
        <end position="351"/>
    </location>
</feature>
<evidence type="ECO:0000256" key="1">
    <source>
        <dbReference type="SAM" id="MobiDB-lite"/>
    </source>
</evidence>
<dbReference type="EMBL" id="AK375392">
    <property type="protein sequence ID" value="BAK06587.1"/>
    <property type="molecule type" value="mRNA"/>
</dbReference>
<feature type="region of interest" description="Disordered" evidence="1">
    <location>
        <begin position="371"/>
        <end position="392"/>
    </location>
</feature>
<feature type="region of interest" description="Disordered" evidence="1">
    <location>
        <begin position="133"/>
        <end position="216"/>
    </location>
</feature>
<proteinExistence type="evidence at transcript level"/>
<feature type="region of interest" description="Disordered" evidence="1">
    <location>
        <begin position="304"/>
        <end position="358"/>
    </location>
</feature>
<dbReference type="AlphaFoldDB" id="F2EGW5"/>
<dbReference type="Gene3D" id="3.90.190.10">
    <property type="entry name" value="Protein tyrosine phosphatase superfamily"/>
    <property type="match status" value="1"/>
</dbReference>
<dbReference type="SUPFAM" id="SSF52799">
    <property type="entry name" value="(Phosphotyrosine protein) phosphatases II"/>
    <property type="match status" value="2"/>
</dbReference>
<name>F2EGW5_HORVV</name>
<feature type="compositionally biased region" description="Polar residues" evidence="1">
    <location>
        <begin position="528"/>
        <end position="537"/>
    </location>
</feature>
<organism evidence="2">
    <name type="scientific">Hordeum vulgare subsp. vulgare</name>
    <name type="common">Domesticated barley</name>
    <dbReference type="NCBI Taxonomy" id="112509"/>
    <lineage>
        <taxon>Eukaryota</taxon>
        <taxon>Viridiplantae</taxon>
        <taxon>Streptophyta</taxon>
        <taxon>Embryophyta</taxon>
        <taxon>Tracheophyta</taxon>
        <taxon>Spermatophyta</taxon>
        <taxon>Magnoliopsida</taxon>
        <taxon>Liliopsida</taxon>
        <taxon>Poales</taxon>
        <taxon>Poaceae</taxon>
        <taxon>BOP clade</taxon>
        <taxon>Pooideae</taxon>
        <taxon>Triticodae</taxon>
        <taxon>Triticeae</taxon>
        <taxon>Hordeinae</taxon>
        <taxon>Hordeum</taxon>
    </lineage>
</organism>
<feature type="compositionally biased region" description="Basic and acidic residues" evidence="1">
    <location>
        <begin position="67"/>
        <end position="83"/>
    </location>
</feature>
<feature type="region of interest" description="Disordered" evidence="1">
    <location>
        <begin position="495"/>
        <end position="555"/>
    </location>
</feature>
<protein>
    <submittedName>
        <fullName evidence="2">Predicted protein</fullName>
    </submittedName>
</protein>
<reference evidence="2" key="1">
    <citation type="journal article" date="2011" name="Plant Physiol.">
        <title>Comprehensive sequence analysis of 24,783 barley full-length cDNAs derived from 12 clone libraries.</title>
        <authorList>
            <person name="Matsumoto T."/>
            <person name="Tanaka T."/>
            <person name="Sakai H."/>
            <person name="Amano N."/>
            <person name="Kanamori H."/>
            <person name="Kurita K."/>
            <person name="Kikuta A."/>
            <person name="Kamiya K."/>
            <person name="Yamamoto M."/>
            <person name="Ikawa H."/>
            <person name="Fujii N."/>
            <person name="Hori K."/>
            <person name="Itoh T."/>
            <person name="Sato K."/>
        </authorList>
    </citation>
    <scope>NUCLEOTIDE SEQUENCE</scope>
    <source>
        <tissue evidence="2">Seed</tissue>
    </source>
</reference>
<dbReference type="InterPro" id="IPR053239">
    <property type="entry name" value="Dual_spec_PTase"/>
</dbReference>